<feature type="transmembrane region" description="Helical" evidence="1">
    <location>
        <begin position="20"/>
        <end position="42"/>
    </location>
</feature>
<evidence type="ECO:0000313" key="3">
    <source>
        <dbReference type="Proteomes" id="UP001164761"/>
    </source>
</evidence>
<dbReference type="Proteomes" id="UP001164761">
    <property type="component" value="Chromosome"/>
</dbReference>
<evidence type="ECO:0000313" key="2">
    <source>
        <dbReference type="EMBL" id="WAH43883.1"/>
    </source>
</evidence>
<organism evidence="2 3">
    <name type="scientific">Alicyclobacillus fastidiosus</name>
    <dbReference type="NCBI Taxonomy" id="392011"/>
    <lineage>
        <taxon>Bacteria</taxon>
        <taxon>Bacillati</taxon>
        <taxon>Bacillota</taxon>
        <taxon>Bacilli</taxon>
        <taxon>Bacillales</taxon>
        <taxon>Alicyclobacillaceae</taxon>
        <taxon>Alicyclobacillus</taxon>
    </lineage>
</organism>
<dbReference type="RefSeq" id="WP_268007789.1">
    <property type="nucleotide sequence ID" value="NZ_BSUT01000001.1"/>
</dbReference>
<reference evidence="2" key="1">
    <citation type="submission" date="2022-08" db="EMBL/GenBank/DDBJ databases">
        <title>Alicyclobacillus fastidiosus DSM 17978, complete genome.</title>
        <authorList>
            <person name="Wang Q."/>
            <person name="Cai R."/>
            <person name="Wang Z."/>
        </authorList>
    </citation>
    <scope>NUCLEOTIDE SEQUENCE</scope>
    <source>
        <strain evidence="2">DSM 17978</strain>
    </source>
</reference>
<accession>A0ABY6ZLV0</accession>
<protein>
    <submittedName>
        <fullName evidence="2">Uncharacterized protein</fullName>
    </submittedName>
</protein>
<proteinExistence type="predicted"/>
<keyword evidence="3" id="KW-1185">Reference proteome</keyword>
<keyword evidence="1" id="KW-0812">Transmembrane</keyword>
<keyword evidence="1" id="KW-0472">Membrane</keyword>
<dbReference type="EMBL" id="CP104067">
    <property type="protein sequence ID" value="WAH43883.1"/>
    <property type="molecule type" value="Genomic_DNA"/>
</dbReference>
<sequence>MDLFQESDKRQDAPFPWRYVAAFFICVALTGLAILIAIGLHFPSLVMTFSSGVS</sequence>
<keyword evidence="1" id="KW-1133">Transmembrane helix</keyword>
<gene>
    <name evidence="2" type="ORF">NZD89_11125</name>
</gene>
<evidence type="ECO:0000256" key="1">
    <source>
        <dbReference type="SAM" id="Phobius"/>
    </source>
</evidence>
<name>A0ABY6ZLV0_9BACL</name>